<feature type="region of interest" description="Disordered" evidence="1">
    <location>
        <begin position="194"/>
        <end position="213"/>
    </location>
</feature>
<keyword evidence="3" id="KW-1185">Reference proteome</keyword>
<protein>
    <submittedName>
        <fullName evidence="2">Uncharacterized protein</fullName>
    </submittedName>
</protein>
<feature type="region of interest" description="Disordered" evidence="1">
    <location>
        <begin position="43"/>
        <end position="119"/>
    </location>
</feature>
<accession>A0AAV5AM46</accession>
<dbReference type="AlphaFoldDB" id="A0AAV5AM46"/>
<feature type="compositionally biased region" description="Polar residues" evidence="1">
    <location>
        <begin position="101"/>
        <end position="119"/>
    </location>
</feature>
<sequence length="345" mass="37354">MSNEVGKSREKGKENARSNVAFLRIPSSGPNKYLLVCPIAASHEEKQAPSSPGSLPPLKSMSWTDEVDNQMPAMASRSVSSIGTEPEVTTVSQTRLDERSVNSASPTSSNTPRLDVNSQPEPSCCFSLVQSTSVNGILHIQHEQIDPPAGSSNVWQINLDDSEYLTSFRARYPQISEDTKNDVAENISICSSPMMSSTVSKKGHPPPSRIPRPVKVVPRVVTPLVSSTSTSMESSNGCSTYSTPSEQSIASSDTFSFTNFCSSIASVRSIYSAGSALTFRDRRNSTSSAATIEQGPSLESSLPPLSLPPGATFVSEEEYQDYLYVVYSDKEGNFWGKMCPKILHF</sequence>
<reference evidence="2" key="1">
    <citation type="submission" date="2021-10" db="EMBL/GenBank/DDBJ databases">
        <title>De novo Genome Assembly of Clathrus columnatus (Basidiomycota, Fungi) Using Illumina and Nanopore Sequence Data.</title>
        <authorList>
            <person name="Ogiso-Tanaka E."/>
            <person name="Itagaki H."/>
            <person name="Hosoya T."/>
            <person name="Hosaka K."/>
        </authorList>
    </citation>
    <scope>NUCLEOTIDE SEQUENCE</scope>
    <source>
        <strain evidence="2">MO-923</strain>
    </source>
</reference>
<organism evidence="2 3">
    <name type="scientific">Clathrus columnatus</name>
    <dbReference type="NCBI Taxonomy" id="1419009"/>
    <lineage>
        <taxon>Eukaryota</taxon>
        <taxon>Fungi</taxon>
        <taxon>Dikarya</taxon>
        <taxon>Basidiomycota</taxon>
        <taxon>Agaricomycotina</taxon>
        <taxon>Agaricomycetes</taxon>
        <taxon>Phallomycetidae</taxon>
        <taxon>Phallales</taxon>
        <taxon>Clathraceae</taxon>
        <taxon>Clathrus</taxon>
    </lineage>
</organism>
<feature type="compositionally biased region" description="Polar residues" evidence="1">
    <location>
        <begin position="77"/>
        <end position="94"/>
    </location>
</feature>
<dbReference type="Proteomes" id="UP001050691">
    <property type="component" value="Unassembled WGS sequence"/>
</dbReference>
<evidence type="ECO:0000313" key="2">
    <source>
        <dbReference type="EMBL" id="GJJ13768.1"/>
    </source>
</evidence>
<feature type="compositionally biased region" description="Low complexity" evidence="1">
    <location>
        <begin position="49"/>
        <end position="62"/>
    </location>
</feature>
<comment type="caution">
    <text evidence="2">The sequence shown here is derived from an EMBL/GenBank/DDBJ whole genome shotgun (WGS) entry which is preliminary data.</text>
</comment>
<name>A0AAV5AM46_9AGAM</name>
<dbReference type="EMBL" id="BPWL01000009">
    <property type="protein sequence ID" value="GJJ13768.1"/>
    <property type="molecule type" value="Genomic_DNA"/>
</dbReference>
<gene>
    <name evidence="2" type="ORF">Clacol_008024</name>
</gene>
<proteinExistence type="predicted"/>
<evidence type="ECO:0000313" key="3">
    <source>
        <dbReference type="Proteomes" id="UP001050691"/>
    </source>
</evidence>
<evidence type="ECO:0000256" key="1">
    <source>
        <dbReference type="SAM" id="MobiDB-lite"/>
    </source>
</evidence>